<dbReference type="Pfam" id="PF26628">
    <property type="entry name" value="DUF8202"/>
    <property type="match status" value="2"/>
</dbReference>
<dbReference type="Gene3D" id="2.60.40.1220">
    <property type="match status" value="7"/>
</dbReference>
<gene>
    <name evidence="3" type="ORF">MACH07_15540</name>
</gene>
<dbReference type="InterPro" id="IPR014755">
    <property type="entry name" value="Cu-Rt/internalin_Ig-like"/>
</dbReference>
<sequence length="1602" mass="167942">MSRLLLHISVYKTSHLKKDISAHMGKLAKKKILRLVILFTLLGGNWVKAQHVDTWYTADRAINQAPLPSNGSLELFTPIPTIDGVSVFEWHDFVDFNPLTQIAIQHPNPLNYNQPYPNGFSIGFGTPSFLTPAGSIPDLPTLQMNSVNFNPEILFDGSGNGQALHARSVCREEITIFIMFRAPGAGTTAETQRLLYGGDIETHHSSTTNLSLGVSNGNRFSIGRTRTLGSDFESGNIDLLGQPAIGVFTRQINGLAAQTERLTTKVNGIPDLDFIRNDVMAQFDTYPFIRLGKHFNSNDPNRNLTGGISEILVADGLLDANSIQRVESYLAIKYGITLNGSASLGSISGNSSYHYLAADGTIIWAIDPTYRFDIAGIGKDRYEDFDAGLPGTTGDLKLRYNLHQRISKSENSEAILTMSTSPNFITDNLDQTRTQINTGGSYSTDHNYLIWGSDRQSIAEVNVELPPLLPQITSRIEREWRVQMNNSTGLTPINGVSVRINLSGSTIIDNGDCALHLMIDTDNDGDFTTGPITLIQATSVDAFGNVYFDGVDFVHQNVFTVGFGDIENPTASNPDSLTVCDTAPAPDPLVVDDEDDNCAVDSVTHISDVSDGLSNPETITRTYRVTDTSGNFTDVQQTINVYTSPNAGSDDNLAICEGDSVTAAQLFAALGGTPDAGGTWSPAPAGAGTYTYTVAATAPCATDATATITVTEQQQPDAGSDDNLAICEGDSVTAAQLFAALGGTPDAGGTWSPAPAGAGTYTYTVAATAPCATDATATITVTEQQQPDAGSDDNLAICEGDSVTAAQLFAALGGTPDAGGTWSPAPAGAGTYTYTVAATAPCATDATATITVTEQQQPDAGSDDNLAICEGDSVTAAQLFAALGGTPDAGGTWSPAPAGAGTYTYTVAATAPCATDATATITVTEQQQPDAGSDDNLAICEGDSVTAAQLFAALGGTPDAGGTWSPAPAGAGTYTYTVAATAPCATDATATITVTEQQQPDAGSDDNLAICEGDSVTAAQLFAALGGTPDAGGTWSPAPAGAGTYTYTVAATAPCATDATATITVTEQQQPDAGSDDNLAICEGDSVTAAQLFAALGGTPDAGGTWSPAPAGAGTYTYTVAATAPCATDATATITVTEQQQPDAGSDDNLAICEGDSVTAAQLFAALGGTPDAGGTWSPAPAGAGTYTYTVAATAPCATDATATITVTEQQQPDADNLSNVEACDSYVLPELTNGNYFTGSGGTGTPLSAGDVISTSQTIYIFSPGNGICPYVENSFSVNITGFSVSTHVQHETCWENDNGSVSIEIGDADFPVTVQLNSMEPMVFNTDSFSITDLSPGNYEMSVIDDTGCETNTNFTILQGGPNLSGSVDVMYLCDANLPSNTIDVTLSDSSISSDVLYALDSTDPNDFILSPDFGNINPGNHSLFILHSNGCVGEITFEVENFEPLELSLTSEYVNQITANVTGGTAPYTYYFDDNDATDSNTYTITRSGAFTVRVIDSNGCEVVQSISMNLMEITIPDFFTPNFDGQNDYWAPRNTELFPDIETYIFDRYGRKIWTLGPSEAWDGEYDSKPMPSGDYWYIVKLNDGSGREFVGHFTLYR</sequence>
<keyword evidence="4" id="KW-1185">Reference proteome</keyword>
<protein>
    <recommendedName>
        <fullName evidence="2">DUF8202 domain-containing protein</fullName>
    </recommendedName>
</protein>
<feature type="domain" description="DUF8202" evidence="2">
    <location>
        <begin position="324"/>
        <end position="385"/>
    </location>
</feature>
<reference evidence="3 4" key="1">
    <citation type="submission" date="2023-01" db="EMBL/GenBank/DDBJ databases">
        <title>Complete genome sequence of Muricauda aquimarina strain IFOP_LL357.</title>
        <authorList>
            <person name="Gajardo G."/>
            <person name="Ueki S."/>
            <person name="Maruyama F."/>
        </authorList>
    </citation>
    <scope>NUCLEOTIDE SEQUENCE [LARGE SCALE GENOMIC DNA]</scope>
    <source>
        <strain evidence="3 4">IFOP_LL357</strain>
    </source>
</reference>
<dbReference type="InterPro" id="IPR058515">
    <property type="entry name" value="DUF8202"/>
</dbReference>
<name>A0AA48HAW8_9FLAO</name>
<evidence type="ECO:0000313" key="3">
    <source>
        <dbReference type="EMBL" id="BDW92722.1"/>
    </source>
</evidence>
<feature type="domain" description="DUF8202" evidence="2">
    <location>
        <begin position="401"/>
        <end position="538"/>
    </location>
</feature>
<evidence type="ECO:0000259" key="2">
    <source>
        <dbReference type="Pfam" id="PF26628"/>
    </source>
</evidence>
<organism evidence="3 4">
    <name type="scientific">Flagellimonas marinaquae</name>
    <dbReference type="NCBI Taxonomy" id="254955"/>
    <lineage>
        <taxon>Bacteria</taxon>
        <taxon>Pseudomonadati</taxon>
        <taxon>Bacteroidota</taxon>
        <taxon>Flavobacteriia</taxon>
        <taxon>Flavobacteriales</taxon>
        <taxon>Flavobacteriaceae</taxon>
        <taxon>Flagellimonas</taxon>
    </lineage>
</organism>
<dbReference type="EMBL" id="AP027268">
    <property type="protein sequence ID" value="BDW92722.1"/>
    <property type="molecule type" value="Genomic_DNA"/>
</dbReference>
<keyword evidence="1" id="KW-0732">Signal</keyword>
<evidence type="ECO:0000313" key="4">
    <source>
        <dbReference type="Proteomes" id="UP001330184"/>
    </source>
</evidence>
<accession>A0AA48HAW8</accession>
<dbReference type="InterPro" id="IPR026341">
    <property type="entry name" value="T9SS_type_B"/>
</dbReference>
<evidence type="ECO:0000256" key="1">
    <source>
        <dbReference type="ARBA" id="ARBA00022729"/>
    </source>
</evidence>
<proteinExistence type="predicted"/>
<dbReference type="Pfam" id="PF13585">
    <property type="entry name" value="CHU_C"/>
    <property type="match status" value="1"/>
</dbReference>
<dbReference type="Proteomes" id="UP001330184">
    <property type="component" value="Chromosome"/>
</dbReference>
<dbReference type="NCBIfam" id="TIGR04131">
    <property type="entry name" value="Bac_Flav_CTERM"/>
    <property type="match status" value="1"/>
</dbReference>